<protein>
    <submittedName>
        <fullName evidence="4">Putrescine--pyruvate aminotransferase</fullName>
        <ecNumber evidence="4">2.6.1.113</ecNumber>
    </submittedName>
</protein>
<dbReference type="AlphaFoldDB" id="A0A9E6XUH1"/>
<dbReference type="Pfam" id="PF00202">
    <property type="entry name" value="Aminotran_3"/>
    <property type="match status" value="1"/>
</dbReference>
<dbReference type="EMBL" id="CP087164">
    <property type="protein sequence ID" value="UGS34727.1"/>
    <property type="molecule type" value="Genomic_DNA"/>
</dbReference>
<dbReference type="InterPro" id="IPR015424">
    <property type="entry name" value="PyrdxlP-dep_Trfase"/>
</dbReference>
<dbReference type="Proteomes" id="UP001162834">
    <property type="component" value="Chromosome"/>
</dbReference>
<organism evidence="4 5">
    <name type="scientific">Capillimicrobium parvum</name>
    <dbReference type="NCBI Taxonomy" id="2884022"/>
    <lineage>
        <taxon>Bacteria</taxon>
        <taxon>Bacillati</taxon>
        <taxon>Actinomycetota</taxon>
        <taxon>Thermoleophilia</taxon>
        <taxon>Solirubrobacterales</taxon>
        <taxon>Capillimicrobiaceae</taxon>
        <taxon>Capillimicrobium</taxon>
    </lineage>
</organism>
<keyword evidence="4" id="KW-0808">Transferase</keyword>
<dbReference type="KEGG" id="sbae:DSM104329_01109"/>
<dbReference type="GO" id="GO:0030170">
    <property type="term" value="F:pyridoxal phosphate binding"/>
    <property type="evidence" value="ECO:0007669"/>
    <property type="project" value="InterPro"/>
</dbReference>
<comment type="similarity">
    <text evidence="1 3">Belongs to the class-III pyridoxal-phosphate-dependent aminotransferase family.</text>
</comment>
<accession>A0A9E6XUH1</accession>
<dbReference type="CDD" id="cd00610">
    <property type="entry name" value="OAT_like"/>
    <property type="match status" value="1"/>
</dbReference>
<dbReference type="InterPro" id="IPR005814">
    <property type="entry name" value="Aminotrans_3"/>
</dbReference>
<dbReference type="Gene3D" id="3.90.1150.10">
    <property type="entry name" value="Aspartate Aminotransferase, domain 1"/>
    <property type="match status" value="1"/>
</dbReference>
<evidence type="ECO:0000256" key="1">
    <source>
        <dbReference type="ARBA" id="ARBA00008954"/>
    </source>
</evidence>
<dbReference type="Gene3D" id="3.40.640.10">
    <property type="entry name" value="Type I PLP-dependent aspartate aminotransferase-like (Major domain)"/>
    <property type="match status" value="1"/>
</dbReference>
<keyword evidence="5" id="KW-1185">Reference proteome</keyword>
<sequence>MGASRARPDTPFMGPRTQDTRLWHPFSDMATVRDRELVITRGEDVWLWDEDGNRYLDAFASLWYTNIGHGRSEIADAVAAQMRELEAFTIFFDYANRPALELAELLAELSPMPGSRVMLTPGGGSEAIDTAVKMARRYWFEMGQPDRRHVVSRAHAYHGSNGIGTGIGGIDANRDGWGAALPETSRVGHDSVEALEGEIARVGADRIAAFVCEPVMGAGGVHPPPPGYIEGVAALCRAHDILFVCDSVICGFGRLGTWFGIERWNVEPDVITFAKGVTSGYLPLGGVLFGARVCEPFWSEPGRMVRHGYTFAGHPACCTAALANIAVIDREGLLDRALEIERDLTAVLRPLEDHPAVAEVRSGTGAMAAVELVEEGGAPGLMMRMRAAGVLVRASSPTAVAVCPPLTITREQVDTIGEAFAHSLGA</sequence>
<proteinExistence type="inferred from homology"/>
<keyword evidence="4" id="KW-0032">Aminotransferase</keyword>
<gene>
    <name evidence="4" type="primary">spuC</name>
    <name evidence="4" type="ORF">DSM104329_01109</name>
</gene>
<reference evidence="4" key="1">
    <citation type="journal article" date="2022" name="Int. J. Syst. Evol. Microbiol.">
        <title>Pseudomonas aegrilactucae sp. nov. and Pseudomonas morbosilactucae sp. nov., pathogens causing bacterial rot of lettuce in Japan.</title>
        <authorList>
            <person name="Sawada H."/>
            <person name="Fujikawa T."/>
            <person name="Satou M."/>
        </authorList>
    </citation>
    <scope>NUCLEOTIDE SEQUENCE</scope>
    <source>
        <strain evidence="4">0166_1</strain>
    </source>
</reference>
<evidence type="ECO:0000313" key="5">
    <source>
        <dbReference type="Proteomes" id="UP001162834"/>
    </source>
</evidence>
<dbReference type="SUPFAM" id="SSF53383">
    <property type="entry name" value="PLP-dependent transferases"/>
    <property type="match status" value="1"/>
</dbReference>
<dbReference type="EC" id="2.6.1.113" evidence="4"/>
<dbReference type="GO" id="GO:0005829">
    <property type="term" value="C:cytosol"/>
    <property type="evidence" value="ECO:0007669"/>
    <property type="project" value="TreeGrafter"/>
</dbReference>
<dbReference type="GO" id="GO:0008483">
    <property type="term" value="F:transaminase activity"/>
    <property type="evidence" value="ECO:0007669"/>
    <property type="project" value="UniProtKB-KW"/>
</dbReference>
<evidence type="ECO:0000256" key="2">
    <source>
        <dbReference type="ARBA" id="ARBA00022898"/>
    </source>
</evidence>
<dbReference type="PIRSF" id="PIRSF000521">
    <property type="entry name" value="Transaminase_4ab_Lys_Orn"/>
    <property type="match status" value="1"/>
</dbReference>
<keyword evidence="2 3" id="KW-0663">Pyridoxal phosphate</keyword>
<dbReference type="InterPro" id="IPR015422">
    <property type="entry name" value="PyrdxlP-dep_Trfase_small"/>
</dbReference>
<dbReference type="PANTHER" id="PTHR43094">
    <property type="entry name" value="AMINOTRANSFERASE"/>
    <property type="match status" value="1"/>
</dbReference>
<evidence type="ECO:0000313" key="4">
    <source>
        <dbReference type="EMBL" id="UGS34727.1"/>
    </source>
</evidence>
<evidence type="ECO:0000256" key="3">
    <source>
        <dbReference type="RuleBase" id="RU003560"/>
    </source>
</evidence>
<dbReference type="PANTHER" id="PTHR43094:SF1">
    <property type="entry name" value="AMINOTRANSFERASE CLASS-III"/>
    <property type="match status" value="1"/>
</dbReference>
<name>A0A9E6XUH1_9ACTN</name>
<dbReference type="InterPro" id="IPR015421">
    <property type="entry name" value="PyrdxlP-dep_Trfase_major"/>
</dbReference>